<dbReference type="Proteomes" id="UP000695007">
    <property type="component" value="Unplaced"/>
</dbReference>
<dbReference type="Pfam" id="PF14937">
    <property type="entry name" value="DUF4500"/>
    <property type="match status" value="1"/>
</dbReference>
<evidence type="ECO:0000313" key="9">
    <source>
        <dbReference type="RefSeq" id="XP_011497432.1"/>
    </source>
</evidence>
<dbReference type="GeneID" id="105361847"/>
<dbReference type="PANTHER" id="PTHR14274:SF1">
    <property type="entry name" value="SMALL INTEGRAL MEMBRANE PROTEIN 8"/>
    <property type="match status" value="1"/>
</dbReference>
<sequence>MEEKNDKKYVPGDGIRSLKSSPLFRAVNYELYVKPNSIIMALGIIAMTGCAGYIIYMRSKYQSMGFYSAIEADGTETFKKKVSKWTV</sequence>
<keyword evidence="6 7" id="KW-0472">Membrane</keyword>
<evidence type="ECO:0000256" key="6">
    <source>
        <dbReference type="ARBA" id="ARBA00023136"/>
    </source>
</evidence>
<dbReference type="RefSeq" id="XP_011497432.1">
    <property type="nucleotide sequence ID" value="XM_011499130.1"/>
</dbReference>
<dbReference type="AlphaFoldDB" id="A0AAJ7DV09"/>
<dbReference type="KEGG" id="csol:105361847"/>
<comment type="subcellular location">
    <subcellularLocation>
        <location evidence="1">Membrane</location>
        <topology evidence="1">Single-pass membrane protein</topology>
    </subcellularLocation>
</comment>
<organism evidence="8 9">
    <name type="scientific">Ceratosolen solmsi marchali</name>
    <dbReference type="NCBI Taxonomy" id="326594"/>
    <lineage>
        <taxon>Eukaryota</taxon>
        <taxon>Metazoa</taxon>
        <taxon>Ecdysozoa</taxon>
        <taxon>Arthropoda</taxon>
        <taxon>Hexapoda</taxon>
        <taxon>Insecta</taxon>
        <taxon>Pterygota</taxon>
        <taxon>Neoptera</taxon>
        <taxon>Endopterygota</taxon>
        <taxon>Hymenoptera</taxon>
        <taxon>Apocrita</taxon>
        <taxon>Proctotrupomorpha</taxon>
        <taxon>Chalcidoidea</taxon>
        <taxon>Agaonidae</taxon>
        <taxon>Agaoninae</taxon>
        <taxon>Ceratosolen</taxon>
    </lineage>
</organism>
<dbReference type="GO" id="GO:0016020">
    <property type="term" value="C:membrane"/>
    <property type="evidence" value="ECO:0007669"/>
    <property type="project" value="UniProtKB-SubCell"/>
</dbReference>
<reference evidence="9" key="1">
    <citation type="submission" date="2025-08" db="UniProtKB">
        <authorList>
            <consortium name="RefSeq"/>
        </authorList>
    </citation>
    <scope>IDENTIFICATION</scope>
</reference>
<protein>
    <recommendedName>
        <fullName evidence="3">Small integral membrane protein 8</fullName>
    </recommendedName>
</protein>
<keyword evidence="4 7" id="KW-0812">Transmembrane</keyword>
<keyword evidence="8" id="KW-1185">Reference proteome</keyword>
<dbReference type="PANTHER" id="PTHR14274">
    <property type="entry name" value="SMALL INTEGRAL MEMBRANE PROTEIN 8"/>
    <property type="match status" value="1"/>
</dbReference>
<evidence type="ECO:0000313" key="8">
    <source>
        <dbReference type="Proteomes" id="UP000695007"/>
    </source>
</evidence>
<proteinExistence type="inferred from homology"/>
<evidence type="ECO:0000256" key="1">
    <source>
        <dbReference type="ARBA" id="ARBA00004167"/>
    </source>
</evidence>
<accession>A0AAJ7DV09</accession>
<evidence type="ECO:0000256" key="2">
    <source>
        <dbReference type="ARBA" id="ARBA00009328"/>
    </source>
</evidence>
<evidence type="ECO:0000256" key="5">
    <source>
        <dbReference type="ARBA" id="ARBA00022989"/>
    </source>
</evidence>
<evidence type="ECO:0000256" key="3">
    <source>
        <dbReference type="ARBA" id="ARBA00014451"/>
    </source>
</evidence>
<evidence type="ECO:0000256" key="7">
    <source>
        <dbReference type="SAM" id="Phobius"/>
    </source>
</evidence>
<feature type="transmembrane region" description="Helical" evidence="7">
    <location>
        <begin position="38"/>
        <end position="56"/>
    </location>
</feature>
<dbReference type="InterPro" id="IPR026686">
    <property type="entry name" value="UPF0708"/>
</dbReference>
<gene>
    <name evidence="9" type="primary">LOC105361847</name>
</gene>
<evidence type="ECO:0000256" key="4">
    <source>
        <dbReference type="ARBA" id="ARBA00022692"/>
    </source>
</evidence>
<comment type="similarity">
    <text evidence="2">Belongs to the SMIM8 family.</text>
</comment>
<name>A0AAJ7DV09_9HYME</name>
<keyword evidence="5 7" id="KW-1133">Transmembrane helix</keyword>